<dbReference type="Proteomes" id="UP000593565">
    <property type="component" value="Unassembled WGS sequence"/>
</dbReference>
<accession>A0A7J6AYT0</accession>
<reference evidence="2 3" key="1">
    <citation type="submission" date="2020-02" db="EMBL/GenBank/DDBJ databases">
        <title>A chromosome-scale genome assembly of the black bullhead catfish (Ameiurus melas).</title>
        <authorList>
            <person name="Wen M."/>
            <person name="Zham M."/>
            <person name="Cabau C."/>
            <person name="Klopp C."/>
            <person name="Donnadieu C."/>
            <person name="Roques C."/>
            <person name="Bouchez O."/>
            <person name="Lampietro C."/>
            <person name="Jouanno E."/>
            <person name="Herpin A."/>
            <person name="Louis A."/>
            <person name="Berthelot C."/>
            <person name="Parey E."/>
            <person name="Roest-Crollius H."/>
            <person name="Braasch I."/>
            <person name="Postlethwait J."/>
            <person name="Robinson-Rechavi M."/>
            <person name="Echchiki A."/>
            <person name="Begum T."/>
            <person name="Montfort J."/>
            <person name="Schartl M."/>
            <person name="Bobe J."/>
            <person name="Guiguen Y."/>
        </authorList>
    </citation>
    <scope>NUCLEOTIDE SEQUENCE [LARGE SCALE GENOMIC DNA]</scope>
    <source>
        <strain evidence="2">M_S1</strain>
        <tissue evidence="2">Blood</tissue>
    </source>
</reference>
<proteinExistence type="predicted"/>
<keyword evidence="3" id="KW-1185">Reference proteome</keyword>
<feature type="compositionally biased region" description="Polar residues" evidence="1">
    <location>
        <begin position="17"/>
        <end position="39"/>
    </location>
</feature>
<evidence type="ECO:0000256" key="1">
    <source>
        <dbReference type="SAM" id="MobiDB-lite"/>
    </source>
</evidence>
<gene>
    <name evidence="2" type="ORF">AMELA_G00094170</name>
</gene>
<feature type="compositionally biased region" description="Low complexity" evidence="1">
    <location>
        <begin position="195"/>
        <end position="205"/>
    </location>
</feature>
<sequence length="282" mass="31561">MSSYPISLSSALISSSHTGTDSRPSVNTLVDTQLPSTPSRQKRALDSNQENPDTKKARRINSGNIPDSLPTSTVSAETFCSPAMFPPDSGANEAERKDVEKVLKDDGNGVIDKSTVKKQGSNEITQPTFEVELTKKQLQSMVENLKYEKCKLLTRCESLQKAFEEVKREIEKTKVRVEDRGVQTDFYSSSHEETAATSSGGSNSGRRTDFGTQQHETQDRPKIGQETSNPQFLFAAPDQENVSWSPLSRHQVTYDYEVIDEILTQFVDEKESTFAYQKRKTF</sequence>
<evidence type="ECO:0000313" key="3">
    <source>
        <dbReference type="Proteomes" id="UP000593565"/>
    </source>
</evidence>
<dbReference type="EMBL" id="JAAGNN010000007">
    <property type="protein sequence ID" value="KAF4087297.1"/>
    <property type="molecule type" value="Genomic_DNA"/>
</dbReference>
<feature type="compositionally biased region" description="Polar residues" evidence="1">
    <location>
        <begin position="61"/>
        <end position="74"/>
    </location>
</feature>
<feature type="compositionally biased region" description="Low complexity" evidence="1">
    <location>
        <begin position="1"/>
        <end position="16"/>
    </location>
</feature>
<feature type="region of interest" description="Disordered" evidence="1">
    <location>
        <begin position="185"/>
        <end position="229"/>
    </location>
</feature>
<evidence type="ECO:0000313" key="2">
    <source>
        <dbReference type="EMBL" id="KAF4087297.1"/>
    </source>
</evidence>
<organism evidence="2 3">
    <name type="scientific">Ameiurus melas</name>
    <name type="common">Black bullhead</name>
    <name type="synonym">Silurus melas</name>
    <dbReference type="NCBI Taxonomy" id="219545"/>
    <lineage>
        <taxon>Eukaryota</taxon>
        <taxon>Metazoa</taxon>
        <taxon>Chordata</taxon>
        <taxon>Craniata</taxon>
        <taxon>Vertebrata</taxon>
        <taxon>Euteleostomi</taxon>
        <taxon>Actinopterygii</taxon>
        <taxon>Neopterygii</taxon>
        <taxon>Teleostei</taxon>
        <taxon>Ostariophysi</taxon>
        <taxon>Siluriformes</taxon>
        <taxon>Ictaluridae</taxon>
        <taxon>Ameiurus</taxon>
    </lineage>
</organism>
<feature type="region of interest" description="Disordered" evidence="1">
    <location>
        <begin position="102"/>
        <end position="122"/>
    </location>
</feature>
<protein>
    <submittedName>
        <fullName evidence="2">Uncharacterized protein</fullName>
    </submittedName>
</protein>
<feature type="region of interest" description="Disordered" evidence="1">
    <location>
        <begin position="1"/>
        <end position="74"/>
    </location>
</feature>
<name>A0A7J6AYT0_AMEME</name>
<dbReference type="AlphaFoldDB" id="A0A7J6AYT0"/>
<comment type="caution">
    <text evidence="2">The sequence shown here is derived from an EMBL/GenBank/DDBJ whole genome shotgun (WGS) entry which is preliminary data.</text>
</comment>